<proteinExistence type="predicted"/>
<evidence type="ECO:0000256" key="1">
    <source>
        <dbReference type="SAM" id="Phobius"/>
    </source>
</evidence>
<accession>A0A238BM58</accession>
<keyword evidence="1" id="KW-0812">Transmembrane</keyword>
<dbReference type="Proteomes" id="UP000242913">
    <property type="component" value="Unassembled WGS sequence"/>
</dbReference>
<evidence type="ECO:0000313" key="2">
    <source>
        <dbReference type="EMBL" id="OZC06312.1"/>
    </source>
</evidence>
<feature type="transmembrane region" description="Helical" evidence="1">
    <location>
        <begin position="57"/>
        <end position="76"/>
    </location>
</feature>
<dbReference type="OrthoDB" id="10253553at2759"/>
<gene>
    <name evidence="2" type="ORF">X798_06698</name>
</gene>
<organism evidence="2 3">
    <name type="scientific">Onchocerca flexuosa</name>
    <dbReference type="NCBI Taxonomy" id="387005"/>
    <lineage>
        <taxon>Eukaryota</taxon>
        <taxon>Metazoa</taxon>
        <taxon>Ecdysozoa</taxon>
        <taxon>Nematoda</taxon>
        <taxon>Chromadorea</taxon>
        <taxon>Rhabditida</taxon>
        <taxon>Spirurina</taxon>
        <taxon>Spiruromorpha</taxon>
        <taxon>Filarioidea</taxon>
        <taxon>Onchocercidae</taxon>
        <taxon>Onchocerca</taxon>
    </lineage>
</organism>
<protein>
    <submittedName>
        <fullName evidence="2">Uncharacterized protein</fullName>
    </submittedName>
</protein>
<name>A0A238BM58_9BILA</name>
<keyword evidence="1" id="KW-1133">Transmembrane helix</keyword>
<reference evidence="2 3" key="1">
    <citation type="submission" date="2015-12" db="EMBL/GenBank/DDBJ databases">
        <title>Draft genome of the nematode, Onchocerca flexuosa.</title>
        <authorList>
            <person name="Mitreva M."/>
        </authorList>
    </citation>
    <scope>NUCLEOTIDE SEQUENCE [LARGE SCALE GENOMIC DNA]</scope>
    <source>
        <strain evidence="2">Red Deer</strain>
    </source>
</reference>
<dbReference type="EMBL" id="KZ270142">
    <property type="protein sequence ID" value="OZC06312.1"/>
    <property type="molecule type" value="Genomic_DNA"/>
</dbReference>
<sequence length="89" mass="10374">MNMAAHPVGVSSFPQPPEYARQYTDANVAKKNVLPPPIIPSEFTVFGEEYNFEEVSIFFYLVFFFFLLNFFIIFTFHKKTEVIELVQVV</sequence>
<dbReference type="AlphaFoldDB" id="A0A238BM58"/>
<keyword evidence="3" id="KW-1185">Reference proteome</keyword>
<keyword evidence="1" id="KW-0472">Membrane</keyword>
<evidence type="ECO:0000313" key="3">
    <source>
        <dbReference type="Proteomes" id="UP000242913"/>
    </source>
</evidence>